<accession>A0A6A4RZI3</accession>
<dbReference type="Proteomes" id="UP000438429">
    <property type="component" value="Unassembled WGS sequence"/>
</dbReference>
<proteinExistence type="predicted"/>
<dbReference type="EMBL" id="VEVO01000022">
    <property type="protein sequence ID" value="KAF0023784.1"/>
    <property type="molecule type" value="Genomic_DNA"/>
</dbReference>
<sequence length="112" mass="12520">MLTSHALLVSSDSLRHSLILLLSSDSSRCDNLSFSLQVCPPPERERRTVALMIDALKTKVTSSPTCTVRVRVTEAGSLQRIQLPNPPPPHKPAWQHFRFVRFIQGLYKNIGG</sequence>
<evidence type="ECO:0000313" key="2">
    <source>
        <dbReference type="Proteomes" id="UP000438429"/>
    </source>
</evidence>
<comment type="caution">
    <text evidence="1">The sequence shown here is derived from an EMBL/GenBank/DDBJ whole genome shotgun (WGS) entry which is preliminary data.</text>
</comment>
<organism evidence="1 2">
    <name type="scientific">Scophthalmus maximus</name>
    <name type="common">Turbot</name>
    <name type="synonym">Psetta maxima</name>
    <dbReference type="NCBI Taxonomy" id="52904"/>
    <lineage>
        <taxon>Eukaryota</taxon>
        <taxon>Metazoa</taxon>
        <taxon>Chordata</taxon>
        <taxon>Craniata</taxon>
        <taxon>Vertebrata</taxon>
        <taxon>Euteleostomi</taxon>
        <taxon>Actinopterygii</taxon>
        <taxon>Neopterygii</taxon>
        <taxon>Teleostei</taxon>
        <taxon>Neoteleostei</taxon>
        <taxon>Acanthomorphata</taxon>
        <taxon>Carangaria</taxon>
        <taxon>Pleuronectiformes</taxon>
        <taxon>Pleuronectoidei</taxon>
        <taxon>Scophthalmidae</taxon>
        <taxon>Scophthalmus</taxon>
    </lineage>
</organism>
<dbReference type="AlphaFoldDB" id="A0A6A4RZI3"/>
<name>A0A6A4RZI3_SCOMX</name>
<reference evidence="1 2" key="1">
    <citation type="submission" date="2019-06" db="EMBL/GenBank/DDBJ databases">
        <title>Draft genomes of female and male turbot (Scophthalmus maximus).</title>
        <authorList>
            <person name="Xu H."/>
            <person name="Xu X.-W."/>
            <person name="Shao C."/>
            <person name="Chen S."/>
        </authorList>
    </citation>
    <scope>NUCLEOTIDE SEQUENCE [LARGE SCALE GENOMIC DNA]</scope>
    <source>
        <strain evidence="1">Ysfricsl-2016a</strain>
        <tissue evidence="1">Blood</tissue>
    </source>
</reference>
<evidence type="ECO:0000313" key="1">
    <source>
        <dbReference type="EMBL" id="KAF0023784.1"/>
    </source>
</evidence>
<protein>
    <submittedName>
        <fullName evidence="1">Uncharacterized protein</fullName>
    </submittedName>
</protein>
<gene>
    <name evidence="1" type="ORF">F2P81_024414</name>
</gene>